<feature type="domain" description="DUF5017" evidence="1">
    <location>
        <begin position="5"/>
        <end position="176"/>
    </location>
</feature>
<reference evidence="2 3" key="1">
    <citation type="journal article" date="2013" name="Genome Announc.">
        <title>The Draft Genome Sequence of Sphingomonas paucimobilis Strain HER1398 (Proteobacteria), Host to the Giant PAU Phage, Indicates That It Is a Member of the Genus Sphingobacterium (Bacteroidetes).</title>
        <authorList>
            <person name="White R.A.III."/>
            <person name="Suttle C.A."/>
        </authorList>
    </citation>
    <scope>NUCLEOTIDE SEQUENCE [LARGE SCALE GENOMIC DNA]</scope>
    <source>
        <strain evidence="2 3">HER1398</strain>
    </source>
</reference>
<evidence type="ECO:0000313" key="3">
    <source>
        <dbReference type="Proteomes" id="UP000016584"/>
    </source>
</evidence>
<dbReference type="STRING" id="1346330.M472_09170"/>
<evidence type="ECO:0000313" key="2">
    <source>
        <dbReference type="EMBL" id="ERJ58941.1"/>
    </source>
</evidence>
<keyword evidence="3" id="KW-1185">Reference proteome</keyword>
<gene>
    <name evidence="2" type="ORF">M472_09170</name>
</gene>
<comment type="caution">
    <text evidence="2">The sequence shown here is derived from an EMBL/GenBank/DDBJ whole genome shotgun (WGS) entry which is preliminary data.</text>
</comment>
<proteinExistence type="predicted"/>
<name>U2HB18_9SPHI</name>
<organism evidence="2 3">
    <name type="scientific">Sphingobacterium paucimobilis HER1398</name>
    <dbReference type="NCBI Taxonomy" id="1346330"/>
    <lineage>
        <taxon>Bacteria</taxon>
        <taxon>Pseudomonadati</taxon>
        <taxon>Bacteroidota</taxon>
        <taxon>Sphingobacteriia</taxon>
        <taxon>Sphingobacteriales</taxon>
        <taxon>Sphingobacteriaceae</taxon>
        <taxon>Sphingobacterium</taxon>
    </lineage>
</organism>
<dbReference type="Pfam" id="PF16409">
    <property type="entry name" value="DUF5017"/>
    <property type="match status" value="1"/>
</dbReference>
<dbReference type="AlphaFoldDB" id="U2HB18"/>
<accession>U2HB18</accession>
<sequence>MELGSLDFEASLHTEKVKAGQEMIFDLTGRANIITFYSGELGQDYQYRDGRPLSLSNPMVSFSSDAWYGTQQGQISILVSTKFNGDYTAENVSTSFDAGEWIDITNEFTLPENTGTRQTVSNGPFNLSDIMTEEKKGIYFAYRNLTSTVGNPTQWTFSRFLVTANTLLGQQTIMDQKTADWQLAVLATPGQASTGTTPGTSVWFPRNTDRNAIVHNWIITKKIDFSDKDLGPDMGTPIKSYADPQLTEFKHTYHTPGTYIATFLASNVNAKDEINVVKQVKVIVEP</sequence>
<dbReference type="InterPro" id="IPR032185">
    <property type="entry name" value="DUF5017"/>
</dbReference>
<dbReference type="Proteomes" id="UP000016584">
    <property type="component" value="Unassembled WGS sequence"/>
</dbReference>
<dbReference type="PATRIC" id="fig|1346330.5.peg.2274"/>
<protein>
    <recommendedName>
        <fullName evidence="1">DUF5017 domain-containing protein</fullName>
    </recommendedName>
</protein>
<evidence type="ECO:0000259" key="1">
    <source>
        <dbReference type="Pfam" id="PF16409"/>
    </source>
</evidence>
<dbReference type="EMBL" id="ATDL01000015">
    <property type="protein sequence ID" value="ERJ58941.1"/>
    <property type="molecule type" value="Genomic_DNA"/>
</dbReference>